<protein>
    <recommendedName>
        <fullName evidence="3">Transporter</fullName>
    </recommendedName>
</protein>
<name>A0A2Z4HVQ2_LISWE</name>
<geneLocation type="plasmid" evidence="2">
    <name>pLIS1</name>
</geneLocation>
<accession>A0A2Z4HVQ2</accession>
<feature type="transmembrane region" description="Helical" evidence="1">
    <location>
        <begin position="101"/>
        <end position="122"/>
    </location>
</feature>
<dbReference type="EMBL" id="MH382833">
    <property type="protein sequence ID" value="AWW22442.1"/>
    <property type="molecule type" value="Genomic_DNA"/>
</dbReference>
<feature type="transmembrane region" description="Helical" evidence="1">
    <location>
        <begin position="20"/>
        <end position="37"/>
    </location>
</feature>
<proteinExistence type="predicted"/>
<feature type="transmembrane region" description="Helical" evidence="1">
    <location>
        <begin position="43"/>
        <end position="62"/>
    </location>
</feature>
<keyword evidence="1" id="KW-0812">Transmembrane</keyword>
<feature type="transmembrane region" description="Helical" evidence="1">
    <location>
        <begin position="69"/>
        <end position="89"/>
    </location>
</feature>
<gene>
    <name evidence="2" type="ORF">pLIS100340</name>
</gene>
<evidence type="ECO:0000256" key="1">
    <source>
        <dbReference type="SAM" id="Phobius"/>
    </source>
</evidence>
<sequence>MLKNYISLFKKNINKPVFRMIFIVLVVTFTTLIINIIQGNPILQNIDFTLLLIGMYGYIFLLQKYIHQIWLQFLISFIAAFIVFTLQMFSDDSYADYTSFVVVGVVALFLAFIMVVLIKALFKNSK</sequence>
<dbReference type="RefSeq" id="WP_003726382.1">
    <property type="nucleotide sequence ID" value="NZ_JAERVU010000008.1"/>
</dbReference>
<reference evidence="2" key="1">
    <citation type="submission" date="2018-05" db="EMBL/GenBank/DDBJ databases">
        <title>Prevalence of plasmid-borne benzalkonium chloride resistance cassette bcrABC and cadmium resistance cadA genes in nonpathogenic Listeria spp. isolated from food-processing environments.</title>
        <authorList>
            <person name="Korsak D."/>
            <person name="Chmielowska C."/>
            <person name="Szuplewska M."/>
            <person name="Bartosik D."/>
        </authorList>
    </citation>
    <scope>NUCLEOTIDE SEQUENCE</scope>
    <source>
        <strain evidence="2">40/07</strain>
        <plasmid evidence="2">pLIS1</plasmid>
    </source>
</reference>
<evidence type="ECO:0008006" key="3">
    <source>
        <dbReference type="Google" id="ProtNLM"/>
    </source>
</evidence>
<organism evidence="2">
    <name type="scientific">Listeria welshimeri</name>
    <dbReference type="NCBI Taxonomy" id="1643"/>
    <lineage>
        <taxon>Bacteria</taxon>
        <taxon>Bacillati</taxon>
        <taxon>Bacillota</taxon>
        <taxon>Bacilli</taxon>
        <taxon>Bacillales</taxon>
        <taxon>Listeriaceae</taxon>
        <taxon>Listeria</taxon>
    </lineage>
</organism>
<dbReference type="AlphaFoldDB" id="A0A2Z4HVQ2"/>
<keyword evidence="1" id="KW-1133">Transmembrane helix</keyword>
<keyword evidence="1" id="KW-0472">Membrane</keyword>
<keyword evidence="2" id="KW-0614">Plasmid</keyword>
<evidence type="ECO:0000313" key="2">
    <source>
        <dbReference type="EMBL" id="AWW22442.1"/>
    </source>
</evidence>